<dbReference type="InterPro" id="IPR054491">
    <property type="entry name" value="MGH1-like_GH"/>
</dbReference>
<dbReference type="InterPro" id="IPR032856">
    <property type="entry name" value="GDE_N_bis"/>
</dbReference>
<dbReference type="OrthoDB" id="9759959at2"/>
<dbReference type="EMBL" id="VKAC01000017">
    <property type="protein sequence ID" value="TXR51818.1"/>
    <property type="molecule type" value="Genomic_DNA"/>
</dbReference>
<dbReference type="InterPro" id="IPR008928">
    <property type="entry name" value="6-hairpin_glycosidase_sf"/>
</dbReference>
<comment type="caution">
    <text evidence="3">The sequence shown here is derived from an EMBL/GenBank/DDBJ whole genome shotgun (WGS) entry which is preliminary data.</text>
</comment>
<dbReference type="SUPFAM" id="SSF48208">
    <property type="entry name" value="Six-hairpin glycosidases"/>
    <property type="match status" value="1"/>
</dbReference>
<accession>A0A5C8Z3P5</accession>
<dbReference type="Pfam" id="PF14742">
    <property type="entry name" value="GDE_N_bis"/>
    <property type="match status" value="1"/>
</dbReference>
<sequence length="703" mass="72055">MLQPWLHDLVAALAPPVQLWCGPGGPVGSLTSAVPVPSASAQGAQGLWCGDVRVLCALVATVGGSAPTPVLAAPDGADGQLVVSVARGLGDDAPDPTVRLEQHRRVSPDGLVEDLVLVSSARTPVSTEVTVHLAADLVAMDVVKGGRSAPAVAPRQDDDGGVGWQRDGVSAQVVAPGAAVVVRGAVAELTWRVDLAPGQRWSASWRLDARDAGAVVAGAPRAGWADQLGVASGDQRLARWVARSLEDLEALRMRTTGGDAGPMGDDVFMAAGAPWYFTLFGRDSLWSARMLLPLGTDLAASTLRVLAARQGTEDDPATGEEPGKVLHELRRAASEAEQAGGTAFLPPVYYGTVDATSLWVCLLHDAWRWGLPAADVEPLLPHLEAALEWMATAAERGGGFLRYAGAGSGTGLANQGWKDSGDAVQWSDGRLAAGPIALCEVQGYAHEAAVGAAALLDAFGRAGGQRWRAWAAELAVRFRERFWVEGELGRHVAIALDASGAPVDSVTSNPGHLLGTGLLTPAESALVARRLVQPDLAEGRGLRTMSSLMAGYSPLSYHGGSVWTHDTAIAITGAARDGHAEAVAVLSAGLLDAAEAFGYRVPELHGGEARSGPGGVPAPVPYPASCRPQAWSAASAVAVLTALLGVRPDVPGGRLSVAPVPGAPFGALRACGLQVAGSPLRVAVEDGSVSVSGEGAEGLTVTA</sequence>
<evidence type="ECO:0000259" key="2">
    <source>
        <dbReference type="Pfam" id="PF22422"/>
    </source>
</evidence>
<feature type="domain" description="Putative glycogen debranching enzyme N-terminal" evidence="1">
    <location>
        <begin position="40"/>
        <end position="206"/>
    </location>
</feature>
<name>A0A5C8Z3P5_9ACTN</name>
<dbReference type="AlphaFoldDB" id="A0A5C8Z3P5"/>
<keyword evidence="4" id="KW-1185">Reference proteome</keyword>
<evidence type="ECO:0000259" key="1">
    <source>
        <dbReference type="Pfam" id="PF14742"/>
    </source>
</evidence>
<dbReference type="Gene3D" id="1.50.10.10">
    <property type="match status" value="1"/>
</dbReference>
<dbReference type="Proteomes" id="UP000321234">
    <property type="component" value="Unassembled WGS sequence"/>
</dbReference>
<reference evidence="3 4" key="1">
    <citation type="submission" date="2019-07" db="EMBL/GenBank/DDBJ databases">
        <title>Quadrisphaera sp. strain DD2A genome sequencing and assembly.</title>
        <authorList>
            <person name="Kim I."/>
        </authorList>
    </citation>
    <scope>NUCLEOTIDE SEQUENCE [LARGE SCALE GENOMIC DNA]</scope>
    <source>
        <strain evidence="3 4">DD2A</strain>
    </source>
</reference>
<evidence type="ECO:0000313" key="3">
    <source>
        <dbReference type="EMBL" id="TXR51818.1"/>
    </source>
</evidence>
<organism evidence="3 4">
    <name type="scientific">Quadrisphaera setariae</name>
    <dbReference type="NCBI Taxonomy" id="2593304"/>
    <lineage>
        <taxon>Bacteria</taxon>
        <taxon>Bacillati</taxon>
        <taxon>Actinomycetota</taxon>
        <taxon>Actinomycetes</taxon>
        <taxon>Kineosporiales</taxon>
        <taxon>Kineosporiaceae</taxon>
        <taxon>Quadrisphaera</taxon>
    </lineage>
</organism>
<gene>
    <name evidence="3" type="ORF">FMM08_21290</name>
</gene>
<feature type="domain" description="Mannosylglycerate hydrolase MGH1-like glycoside hydrolase" evidence="2">
    <location>
        <begin position="283"/>
        <end position="595"/>
    </location>
</feature>
<evidence type="ECO:0000313" key="4">
    <source>
        <dbReference type="Proteomes" id="UP000321234"/>
    </source>
</evidence>
<dbReference type="GO" id="GO:0005975">
    <property type="term" value="P:carbohydrate metabolic process"/>
    <property type="evidence" value="ECO:0007669"/>
    <property type="project" value="InterPro"/>
</dbReference>
<protein>
    <submittedName>
        <fullName evidence="3">Amylo-alpha-1,6-glucosidase</fullName>
    </submittedName>
</protein>
<proteinExistence type="predicted"/>
<dbReference type="Pfam" id="PF22422">
    <property type="entry name" value="MGH1-like_GH"/>
    <property type="match status" value="1"/>
</dbReference>
<dbReference type="InterPro" id="IPR012341">
    <property type="entry name" value="6hp_glycosidase-like_sf"/>
</dbReference>